<evidence type="ECO:0000256" key="6">
    <source>
        <dbReference type="ARBA" id="ARBA00022729"/>
    </source>
</evidence>
<evidence type="ECO:0000313" key="18">
    <source>
        <dbReference type="Proteomes" id="UP000001542"/>
    </source>
</evidence>
<evidence type="ECO:0000313" key="17">
    <source>
        <dbReference type="EMBL" id="EAY18102.1"/>
    </source>
</evidence>
<dbReference type="EMBL" id="DS113222">
    <property type="protein sequence ID" value="EAY18102.1"/>
    <property type="molecule type" value="Genomic_DNA"/>
</dbReference>
<accession>A2DNB4</accession>
<evidence type="ECO:0000256" key="8">
    <source>
        <dbReference type="ARBA" id="ARBA00022777"/>
    </source>
</evidence>
<evidence type="ECO:0000256" key="1">
    <source>
        <dbReference type="ARBA" id="ARBA00004251"/>
    </source>
</evidence>
<keyword evidence="8" id="KW-0418">Kinase</keyword>
<keyword evidence="14" id="KW-0675">Receptor</keyword>
<dbReference type="VEuPathDB" id="TrichDB:TVAG_306230"/>
<keyword evidence="18" id="KW-1185">Reference proteome</keyword>
<keyword evidence="4" id="KW-0808">Transferase</keyword>
<comment type="subcellular location">
    <subcellularLocation>
        <location evidence="1">Cell membrane</location>
        <topology evidence="1">Single-pass type I membrane protein</topology>
    </subcellularLocation>
</comment>
<evidence type="ECO:0000256" key="15">
    <source>
        <dbReference type="ARBA" id="ARBA00023180"/>
    </source>
</evidence>
<dbReference type="InterPro" id="IPR055163">
    <property type="entry name" value="ALK/LTK-like_GRD"/>
</dbReference>
<dbReference type="GO" id="GO:0005524">
    <property type="term" value="F:ATP binding"/>
    <property type="evidence" value="ECO:0007669"/>
    <property type="project" value="UniProtKB-KW"/>
</dbReference>
<keyword evidence="6" id="KW-0732">Signal</keyword>
<organism evidence="17 18">
    <name type="scientific">Trichomonas vaginalis (strain ATCC PRA-98 / G3)</name>
    <dbReference type="NCBI Taxonomy" id="412133"/>
    <lineage>
        <taxon>Eukaryota</taxon>
        <taxon>Metamonada</taxon>
        <taxon>Parabasalia</taxon>
        <taxon>Trichomonadida</taxon>
        <taxon>Trichomonadidae</taxon>
        <taxon>Trichomonas</taxon>
    </lineage>
</organism>
<evidence type="ECO:0000256" key="12">
    <source>
        <dbReference type="ARBA" id="ARBA00023137"/>
    </source>
</evidence>
<evidence type="ECO:0000256" key="11">
    <source>
        <dbReference type="ARBA" id="ARBA00023136"/>
    </source>
</evidence>
<dbReference type="KEGG" id="tva:5463607"/>
<evidence type="ECO:0000256" key="9">
    <source>
        <dbReference type="ARBA" id="ARBA00022840"/>
    </source>
</evidence>
<keyword evidence="11" id="KW-0472">Membrane</keyword>
<evidence type="ECO:0000256" key="14">
    <source>
        <dbReference type="ARBA" id="ARBA00023170"/>
    </source>
</evidence>
<evidence type="ECO:0000256" key="7">
    <source>
        <dbReference type="ARBA" id="ARBA00022741"/>
    </source>
</evidence>
<dbReference type="GO" id="GO:0005886">
    <property type="term" value="C:plasma membrane"/>
    <property type="evidence" value="ECO:0007669"/>
    <property type="project" value="UniProtKB-SubCell"/>
</dbReference>
<evidence type="ECO:0000256" key="2">
    <source>
        <dbReference type="ARBA" id="ARBA00011902"/>
    </source>
</evidence>
<keyword evidence="7" id="KW-0547">Nucleotide-binding</keyword>
<dbReference type="AlphaFoldDB" id="A2DNB4"/>
<keyword evidence="13" id="KW-1015">Disulfide bond</keyword>
<dbReference type="EC" id="2.7.10.1" evidence="2"/>
<protein>
    <recommendedName>
        <fullName evidence="2">receptor protein-tyrosine kinase</fullName>
        <ecNumber evidence="2">2.7.10.1</ecNumber>
    </recommendedName>
</protein>
<name>A2DNB4_TRIV3</name>
<evidence type="ECO:0000256" key="10">
    <source>
        <dbReference type="ARBA" id="ARBA00022989"/>
    </source>
</evidence>
<keyword evidence="5" id="KW-0812">Transmembrane</keyword>
<reference evidence="17" key="2">
    <citation type="journal article" date="2007" name="Science">
        <title>Draft genome sequence of the sexually transmitted pathogen Trichomonas vaginalis.</title>
        <authorList>
            <person name="Carlton J.M."/>
            <person name="Hirt R.P."/>
            <person name="Silva J.C."/>
            <person name="Delcher A.L."/>
            <person name="Schatz M."/>
            <person name="Zhao Q."/>
            <person name="Wortman J.R."/>
            <person name="Bidwell S.L."/>
            <person name="Alsmark U.C.M."/>
            <person name="Besteiro S."/>
            <person name="Sicheritz-Ponten T."/>
            <person name="Noel C.J."/>
            <person name="Dacks J.B."/>
            <person name="Foster P.G."/>
            <person name="Simillion C."/>
            <person name="Van de Peer Y."/>
            <person name="Miranda-Saavedra D."/>
            <person name="Barton G.J."/>
            <person name="Westrop G.D."/>
            <person name="Mueller S."/>
            <person name="Dessi D."/>
            <person name="Fiori P.L."/>
            <person name="Ren Q."/>
            <person name="Paulsen I."/>
            <person name="Zhang H."/>
            <person name="Bastida-Corcuera F.D."/>
            <person name="Simoes-Barbosa A."/>
            <person name="Brown M.T."/>
            <person name="Hayes R.D."/>
            <person name="Mukherjee M."/>
            <person name="Okumura C.Y."/>
            <person name="Schneider R."/>
            <person name="Smith A.J."/>
            <person name="Vanacova S."/>
            <person name="Villalvazo M."/>
            <person name="Haas B.J."/>
            <person name="Pertea M."/>
            <person name="Feldblyum T.V."/>
            <person name="Utterback T.R."/>
            <person name="Shu C.L."/>
            <person name="Osoegawa K."/>
            <person name="de Jong P.J."/>
            <person name="Hrdy I."/>
            <person name="Horvathova L."/>
            <person name="Zubacova Z."/>
            <person name="Dolezal P."/>
            <person name="Malik S.B."/>
            <person name="Logsdon J.M. Jr."/>
            <person name="Henze K."/>
            <person name="Gupta A."/>
            <person name="Wang C.C."/>
            <person name="Dunne R.L."/>
            <person name="Upcroft J.A."/>
            <person name="Upcroft P."/>
            <person name="White O."/>
            <person name="Salzberg S.L."/>
            <person name="Tang P."/>
            <person name="Chiu C.-H."/>
            <person name="Lee Y.-S."/>
            <person name="Embley T.M."/>
            <person name="Coombs G.H."/>
            <person name="Mottram J.C."/>
            <person name="Tachezy J."/>
            <person name="Fraser-Liggett C.M."/>
            <person name="Johnson P.J."/>
        </authorList>
    </citation>
    <scope>NUCLEOTIDE SEQUENCE [LARGE SCALE GENOMIC DNA]</scope>
    <source>
        <strain evidence="17">G3</strain>
    </source>
</reference>
<feature type="domain" description="ALK/LTK-like glycine-rich" evidence="16">
    <location>
        <begin position="40"/>
        <end position="320"/>
    </location>
</feature>
<proteinExistence type="predicted"/>
<gene>
    <name evidence="17" type="ORF">TVAG_306230</name>
</gene>
<evidence type="ECO:0000256" key="5">
    <source>
        <dbReference type="ARBA" id="ARBA00022692"/>
    </source>
</evidence>
<evidence type="ECO:0000256" key="3">
    <source>
        <dbReference type="ARBA" id="ARBA00022475"/>
    </source>
</evidence>
<keyword evidence="15" id="KW-0325">Glycoprotein</keyword>
<evidence type="ECO:0000259" key="16">
    <source>
        <dbReference type="Pfam" id="PF12810"/>
    </source>
</evidence>
<sequence length="352" mass="38185">MNQYIQYSLDSAYGTENVTKSRSSFLFGYPCTDANNCTNYEVNLQPAIYKIECWGSSGNNGNGAYTKGFIEIKKSTTIYLYIGRNNGRYNSVPPYAATSNGKISGGSTDIRLIDGDFYDFESLKSRIMVAASGGSSERLQSTKSHAGGLTAINSTSYKSSTEFGGDIAFILNGATQISPGNISYVASDYTSNPIPGHFGIAGYINETNDWGGVAGNGYYAGCSVNYLGASTGGSSFISGHPGCDAISNDSSSFDNITHTGQPVHYSNLSFFGTEMIDGLGQIPLPWIHRPFKNKEIFYNTSNTDYYETGHHGNGFVRISLFDEAIVLTCKIRNTFSNQNILSFLVFILIYSE</sequence>
<keyword evidence="12" id="KW-0829">Tyrosine-protein kinase</keyword>
<dbReference type="GO" id="GO:0004714">
    <property type="term" value="F:transmembrane receptor protein tyrosine kinase activity"/>
    <property type="evidence" value="ECO:0007669"/>
    <property type="project" value="UniProtKB-EC"/>
</dbReference>
<reference evidence="17" key="1">
    <citation type="submission" date="2006-10" db="EMBL/GenBank/DDBJ databases">
        <authorList>
            <person name="Amadeo P."/>
            <person name="Zhao Q."/>
            <person name="Wortman J."/>
            <person name="Fraser-Liggett C."/>
            <person name="Carlton J."/>
        </authorList>
    </citation>
    <scope>NUCLEOTIDE SEQUENCE</scope>
    <source>
        <strain evidence="17">G3</strain>
    </source>
</reference>
<dbReference type="Pfam" id="PF12810">
    <property type="entry name" value="ALK_LTK_GRD"/>
    <property type="match status" value="1"/>
</dbReference>
<keyword evidence="9" id="KW-0067">ATP-binding</keyword>
<evidence type="ECO:0000256" key="4">
    <source>
        <dbReference type="ARBA" id="ARBA00022679"/>
    </source>
</evidence>
<dbReference type="VEuPathDB" id="TrichDB:TVAGG3_1024380"/>
<keyword evidence="3" id="KW-1003">Cell membrane</keyword>
<evidence type="ECO:0000256" key="13">
    <source>
        <dbReference type="ARBA" id="ARBA00023157"/>
    </source>
</evidence>
<dbReference type="RefSeq" id="XP_001579088.1">
    <property type="nucleotide sequence ID" value="XM_001579038.1"/>
</dbReference>
<dbReference type="Proteomes" id="UP000001542">
    <property type="component" value="Unassembled WGS sequence"/>
</dbReference>
<dbReference type="InParanoid" id="A2DNB4"/>
<keyword evidence="10" id="KW-1133">Transmembrane helix</keyword>